<evidence type="ECO:0000313" key="8">
    <source>
        <dbReference type="Proteomes" id="UP000243629"/>
    </source>
</evidence>
<gene>
    <name evidence="7" type="ORF">SAMN05216217_102354</name>
</gene>
<dbReference type="OrthoDB" id="9801052at2"/>
<comment type="similarity">
    <text evidence="2 6">Belongs to the class-III pyridoxal-phosphate-dependent aminotransferase family.</text>
</comment>
<keyword evidence="4" id="KW-0808">Transferase</keyword>
<proteinExistence type="inferred from homology"/>
<dbReference type="RefSeq" id="WP_093473034.1">
    <property type="nucleotide sequence ID" value="NZ_FOUI01000002.1"/>
</dbReference>
<dbReference type="PANTHER" id="PTHR42684">
    <property type="entry name" value="ADENOSYLMETHIONINE-8-AMINO-7-OXONONANOATE AMINOTRANSFERASE"/>
    <property type="match status" value="1"/>
</dbReference>
<dbReference type="EMBL" id="FOUI01000002">
    <property type="protein sequence ID" value="SFM27526.1"/>
    <property type="molecule type" value="Genomic_DNA"/>
</dbReference>
<dbReference type="Proteomes" id="UP000243629">
    <property type="component" value="Unassembled WGS sequence"/>
</dbReference>
<dbReference type="PROSITE" id="PS00600">
    <property type="entry name" value="AA_TRANSFER_CLASS_3"/>
    <property type="match status" value="1"/>
</dbReference>
<evidence type="ECO:0000256" key="2">
    <source>
        <dbReference type="ARBA" id="ARBA00008954"/>
    </source>
</evidence>
<accession>A0A1I4PIZ0</accession>
<name>A0A1I4PIZ0_9GAMM</name>
<evidence type="ECO:0000256" key="5">
    <source>
        <dbReference type="ARBA" id="ARBA00022898"/>
    </source>
</evidence>
<dbReference type="GO" id="GO:0004015">
    <property type="term" value="F:adenosylmethionine-8-amino-7-oxononanoate transaminase activity"/>
    <property type="evidence" value="ECO:0007669"/>
    <property type="project" value="TreeGrafter"/>
</dbReference>
<keyword evidence="5 6" id="KW-0663">Pyridoxal phosphate</keyword>
<dbReference type="Gene3D" id="3.40.640.10">
    <property type="entry name" value="Type I PLP-dependent aspartate aminotransferase-like (Major domain)"/>
    <property type="match status" value="1"/>
</dbReference>
<dbReference type="PIRSF" id="PIRSF000521">
    <property type="entry name" value="Transaminase_4ab_Lys_Orn"/>
    <property type="match status" value="1"/>
</dbReference>
<dbReference type="PANTHER" id="PTHR42684:SF1">
    <property type="entry name" value="BETA-ALANINE--PYRUVATE AMINOTRANSFERASE"/>
    <property type="match status" value="1"/>
</dbReference>
<dbReference type="GO" id="GO:0030170">
    <property type="term" value="F:pyridoxal phosphate binding"/>
    <property type="evidence" value="ECO:0007669"/>
    <property type="project" value="InterPro"/>
</dbReference>
<keyword evidence="8" id="KW-1185">Reference proteome</keyword>
<dbReference type="Pfam" id="PF00202">
    <property type="entry name" value="Aminotran_3"/>
    <property type="match status" value="1"/>
</dbReference>
<evidence type="ECO:0000313" key="7">
    <source>
        <dbReference type="EMBL" id="SFM27526.1"/>
    </source>
</evidence>
<sequence length="446" mass="48642">MDSLQDPASLLSSQNLDAFWMPFTANRQFKQRPRLLESAEGMYYRDVDGRPILDGTAGLWCCNAGHGRIEIAEAVSRQISHMDFAPTFQMGHPLPFELAERLAEIAPPGLDRVFFTNSGSESVDTALKIALAYHRARGEGTRTRLIGRELGYHGVGFGGISVGGMVNNRKAFSVQLPGVDHLSHTLDLERNAFTRGLPEHGAELAEQLERLVTLHGAENIAAVIVEPMSGSAGVILPPKGYLQRLREITRRHGILLIFDEVITGYGRLGAPFAAQRWGVTPDIITTAKGLTNGAIPMGAVFVNRIIQDAFMHGPQGMIELFHGYTYSGHPVAAAAALATLDIYARDGLLQRALELEDYWQEALHSLKGLPHVIDIRNTGLVGAVHLASRDGAPGSRGYDVFEECFWQGVMVRCTGDIIAMSPPLIAEKEHIDQLVEVLGRVIAKTA</sequence>
<comment type="cofactor">
    <cofactor evidence="1">
        <name>pyridoxal 5'-phosphate</name>
        <dbReference type="ChEBI" id="CHEBI:597326"/>
    </cofactor>
</comment>
<dbReference type="Gene3D" id="3.90.1150.10">
    <property type="entry name" value="Aspartate Aminotransferase, domain 1"/>
    <property type="match status" value="1"/>
</dbReference>
<dbReference type="STRING" id="1720063.SAMN05216217_102354"/>
<dbReference type="SUPFAM" id="SSF53383">
    <property type="entry name" value="PLP-dependent transferases"/>
    <property type="match status" value="1"/>
</dbReference>
<dbReference type="InterPro" id="IPR015421">
    <property type="entry name" value="PyrdxlP-dep_Trfase_major"/>
</dbReference>
<evidence type="ECO:0000256" key="6">
    <source>
        <dbReference type="RuleBase" id="RU003560"/>
    </source>
</evidence>
<dbReference type="CDD" id="cd00610">
    <property type="entry name" value="OAT_like"/>
    <property type="match status" value="1"/>
</dbReference>
<dbReference type="InterPro" id="IPR005814">
    <property type="entry name" value="Aminotrans_3"/>
</dbReference>
<evidence type="ECO:0000256" key="3">
    <source>
        <dbReference type="ARBA" id="ARBA00022576"/>
    </source>
</evidence>
<evidence type="ECO:0000256" key="1">
    <source>
        <dbReference type="ARBA" id="ARBA00001933"/>
    </source>
</evidence>
<reference evidence="8" key="1">
    <citation type="submission" date="2016-10" db="EMBL/GenBank/DDBJ databases">
        <authorList>
            <person name="Varghese N."/>
            <person name="Submissions S."/>
        </authorList>
    </citation>
    <scope>NUCLEOTIDE SEQUENCE [LARGE SCALE GENOMIC DNA]</scope>
    <source>
        <strain evidence="8">DSM 24213</strain>
    </source>
</reference>
<dbReference type="FunFam" id="3.40.640.10:FF:000014">
    <property type="entry name" value="Adenosylmethionine-8-amino-7-oxononanoate aminotransferase, probable"/>
    <property type="match status" value="1"/>
</dbReference>
<evidence type="ECO:0000256" key="4">
    <source>
        <dbReference type="ARBA" id="ARBA00022679"/>
    </source>
</evidence>
<dbReference type="InterPro" id="IPR015424">
    <property type="entry name" value="PyrdxlP-dep_Trfase"/>
</dbReference>
<dbReference type="InterPro" id="IPR015422">
    <property type="entry name" value="PyrdxlP-dep_Trfase_small"/>
</dbReference>
<dbReference type="GO" id="GO:0009102">
    <property type="term" value="P:biotin biosynthetic process"/>
    <property type="evidence" value="ECO:0007669"/>
    <property type="project" value="TreeGrafter"/>
</dbReference>
<keyword evidence="3" id="KW-0032">Aminotransferase</keyword>
<dbReference type="AlphaFoldDB" id="A0A1I4PIZ0"/>
<protein>
    <submittedName>
        <fullName evidence="7">Beta-alanine--pyruvate transaminase</fullName>
    </submittedName>
</protein>
<keyword evidence="7" id="KW-0670">Pyruvate</keyword>
<organism evidence="7 8">
    <name type="scientific">Halopseudomonas yangmingensis</name>
    <dbReference type="NCBI Taxonomy" id="1720063"/>
    <lineage>
        <taxon>Bacteria</taxon>
        <taxon>Pseudomonadati</taxon>
        <taxon>Pseudomonadota</taxon>
        <taxon>Gammaproteobacteria</taxon>
        <taxon>Pseudomonadales</taxon>
        <taxon>Pseudomonadaceae</taxon>
        <taxon>Halopseudomonas</taxon>
    </lineage>
</organism>
<dbReference type="InterPro" id="IPR049704">
    <property type="entry name" value="Aminotrans_3_PPA_site"/>
</dbReference>